<evidence type="ECO:0000259" key="5">
    <source>
        <dbReference type="Pfam" id="PF24827"/>
    </source>
</evidence>
<dbReference type="EMBL" id="CP002771">
    <property type="protein sequence ID" value="AEF54832.1"/>
    <property type="molecule type" value="Genomic_DNA"/>
</dbReference>
<dbReference type="Gene3D" id="3.40.630.10">
    <property type="entry name" value="Zn peptidases"/>
    <property type="match status" value="1"/>
</dbReference>
<keyword evidence="2" id="KW-0479">Metal-binding</keyword>
<gene>
    <name evidence="6" type="ordered locus">Mar181_1794</name>
</gene>
<dbReference type="Pfam" id="PF24827">
    <property type="entry name" value="AstE_AspA_cat"/>
    <property type="match status" value="1"/>
</dbReference>
<dbReference type="AlphaFoldDB" id="F6D0N4"/>
<evidence type="ECO:0000313" key="6">
    <source>
        <dbReference type="EMBL" id="AEF54832.1"/>
    </source>
</evidence>
<proteinExistence type="predicted"/>
<accession>F6D0N4</accession>
<dbReference type="PANTHER" id="PTHR37326">
    <property type="entry name" value="BLL3975 PROTEIN"/>
    <property type="match status" value="1"/>
</dbReference>
<dbReference type="RefSeq" id="WP_013796307.1">
    <property type="nucleotide sequence ID" value="NC_015559.1"/>
</dbReference>
<evidence type="ECO:0000256" key="4">
    <source>
        <dbReference type="ARBA" id="ARBA00022833"/>
    </source>
</evidence>
<dbReference type="InterPro" id="IPR053138">
    <property type="entry name" value="N-alpha-Ac-DABA_deacetylase"/>
</dbReference>
<organism evidence="6 7">
    <name type="scientific">Marinomonas posidonica (strain CECT 7376 / NCIMB 14433 / IVIA-Po-181)</name>
    <dbReference type="NCBI Taxonomy" id="491952"/>
    <lineage>
        <taxon>Bacteria</taxon>
        <taxon>Pseudomonadati</taxon>
        <taxon>Pseudomonadota</taxon>
        <taxon>Gammaproteobacteria</taxon>
        <taxon>Oceanospirillales</taxon>
        <taxon>Oceanospirillaceae</taxon>
        <taxon>Marinomonas</taxon>
    </lineage>
</organism>
<comment type="cofactor">
    <cofactor evidence="1">
        <name>Zn(2+)</name>
        <dbReference type="ChEBI" id="CHEBI:29105"/>
    </cofactor>
</comment>
<dbReference type="CDD" id="cd06250">
    <property type="entry name" value="M14_PaAOTO_like"/>
    <property type="match status" value="1"/>
</dbReference>
<dbReference type="OrthoDB" id="527673at2"/>
<evidence type="ECO:0000313" key="7">
    <source>
        <dbReference type="Proteomes" id="UP000009230"/>
    </source>
</evidence>
<dbReference type="GO" id="GO:0046872">
    <property type="term" value="F:metal ion binding"/>
    <property type="evidence" value="ECO:0007669"/>
    <property type="project" value="UniProtKB-KW"/>
</dbReference>
<dbReference type="PANTHER" id="PTHR37326:SF1">
    <property type="entry name" value="BLL3975 PROTEIN"/>
    <property type="match status" value="1"/>
</dbReference>
<protein>
    <submittedName>
        <fullName evidence="6">Succinylglutamate desuccinylase/aspartoacylase</fullName>
    </submittedName>
</protein>
<dbReference type="eggNOG" id="COG3608">
    <property type="taxonomic scope" value="Bacteria"/>
</dbReference>
<evidence type="ECO:0000256" key="3">
    <source>
        <dbReference type="ARBA" id="ARBA00022801"/>
    </source>
</evidence>
<dbReference type="KEGG" id="mpc:Mar181_1794"/>
<evidence type="ECO:0000256" key="1">
    <source>
        <dbReference type="ARBA" id="ARBA00001947"/>
    </source>
</evidence>
<name>F6D0N4_MARPP</name>
<dbReference type="Proteomes" id="UP000009230">
    <property type="component" value="Chromosome"/>
</dbReference>
<dbReference type="STRING" id="491952.Mar181_1794"/>
<keyword evidence="3" id="KW-0378">Hydrolase</keyword>
<keyword evidence="7" id="KW-1185">Reference proteome</keyword>
<dbReference type="InterPro" id="IPR055438">
    <property type="entry name" value="AstE_AspA_cat"/>
</dbReference>
<reference evidence="6 7" key="1">
    <citation type="journal article" date="2012" name="Stand. Genomic Sci.">
        <title>Complete genome sequence of Marinomonas posidonica type strain (IVIA-Po-181(T)).</title>
        <authorList>
            <person name="Lucas-Elio P."/>
            <person name="Goodwin L."/>
            <person name="Woyke T."/>
            <person name="Pitluck S."/>
            <person name="Nolan M."/>
            <person name="Kyrpides N.C."/>
            <person name="Detter J.C."/>
            <person name="Copeland A."/>
            <person name="Lu M."/>
            <person name="Bruce D."/>
            <person name="Detter C."/>
            <person name="Tapia R."/>
            <person name="Han S."/>
            <person name="Land M.L."/>
            <person name="Ivanova N."/>
            <person name="Mikhailova N."/>
            <person name="Johnston A.W."/>
            <person name="Sanchez-Amat A."/>
        </authorList>
    </citation>
    <scope>NUCLEOTIDE SEQUENCE [LARGE SCALE GENOMIC DNA]</scope>
    <source>
        <strain evidence="7">CECT 7376 / NCIMB 14433 / IVIA-Po-181</strain>
    </source>
</reference>
<dbReference type="GO" id="GO:0016788">
    <property type="term" value="F:hydrolase activity, acting on ester bonds"/>
    <property type="evidence" value="ECO:0007669"/>
    <property type="project" value="InterPro"/>
</dbReference>
<dbReference type="HOGENOM" id="CLU_062226_0_0_6"/>
<sequence>MKHIKSPLISPSLGTSRVIDSFHFGSVDGPKVYLQASLHADEIPGMLAAWKLKQQLTVLEQQGHIQGEIILVPVANPIGLNQHLMDIPLGRYELENGFNFNRGYADTFEQVKNLIDGKLGKDLAENRQLIRSAIRQAVNDWYVDTEFHSMQKTLLSLCCDADYIIDMHCDFEAIQHTYSTHYSWDSVKPLAHYLGSQVNMLADETGGNPFDSSIDMVWKRLTDCYGDIIPKACQAITLELCGQNDVSHEKSDHDANAILNFLRSIHLITDTPPALPSYPESNIQAKLLAAVEPLKSQTSGVVVQCADLDSHIVAGQLIAEIIDPISDNVEQIRAKQSGILFSFTMRKTATAGMLVAHIAGDDVIRSGYLLAP</sequence>
<feature type="domain" description="Succinylglutamate desuccinylase/Aspartoacylase catalytic" evidence="5">
    <location>
        <begin position="28"/>
        <end position="265"/>
    </location>
</feature>
<keyword evidence="4" id="KW-0862">Zinc</keyword>
<dbReference type="SUPFAM" id="SSF53187">
    <property type="entry name" value="Zn-dependent exopeptidases"/>
    <property type="match status" value="1"/>
</dbReference>
<evidence type="ECO:0000256" key="2">
    <source>
        <dbReference type="ARBA" id="ARBA00022723"/>
    </source>
</evidence>